<dbReference type="SUPFAM" id="SSF57756">
    <property type="entry name" value="Retrovirus zinc finger-like domains"/>
    <property type="match status" value="1"/>
</dbReference>
<reference evidence="5" key="1">
    <citation type="submission" date="2023-07" db="EMBL/GenBank/DDBJ databases">
        <title>A chromosome-level genome assembly of Lolium multiflorum.</title>
        <authorList>
            <person name="Chen Y."/>
            <person name="Copetti D."/>
            <person name="Kolliker R."/>
            <person name="Studer B."/>
        </authorList>
    </citation>
    <scope>NUCLEOTIDE SEQUENCE</scope>
    <source>
        <strain evidence="5">02402/16</strain>
        <tissue evidence="5">Leaf</tissue>
    </source>
</reference>
<dbReference type="InterPro" id="IPR043502">
    <property type="entry name" value="DNA/RNA_pol_sf"/>
</dbReference>
<dbReference type="InterPro" id="IPR001878">
    <property type="entry name" value="Znf_CCHC"/>
</dbReference>
<proteinExistence type="predicted"/>
<evidence type="ECO:0000256" key="2">
    <source>
        <dbReference type="PROSITE-ProRule" id="PRU00047"/>
    </source>
</evidence>
<keyword evidence="2" id="KW-0862">Zinc</keyword>
<keyword evidence="1" id="KW-0378">Hydrolase</keyword>
<feature type="domain" description="CCHC-type" evidence="4">
    <location>
        <begin position="272"/>
        <end position="285"/>
    </location>
</feature>
<accession>A0AAD8RL80</accession>
<dbReference type="AlphaFoldDB" id="A0AAD8RL80"/>
<dbReference type="InterPro" id="IPR054722">
    <property type="entry name" value="PolX-like_BBD"/>
</dbReference>
<dbReference type="GO" id="GO:0008270">
    <property type="term" value="F:zinc ion binding"/>
    <property type="evidence" value="ECO:0007669"/>
    <property type="project" value="UniProtKB-KW"/>
</dbReference>
<dbReference type="GO" id="GO:0003676">
    <property type="term" value="F:nucleic acid binding"/>
    <property type="evidence" value="ECO:0007669"/>
    <property type="project" value="InterPro"/>
</dbReference>
<keyword evidence="1" id="KW-0645">Protease</keyword>
<feature type="compositionally biased region" description="Polar residues" evidence="3">
    <location>
        <begin position="669"/>
        <end position="680"/>
    </location>
</feature>
<name>A0AAD8RL80_LOLMU</name>
<dbReference type="Pfam" id="PF14223">
    <property type="entry name" value="Retrotran_gag_2"/>
    <property type="match status" value="1"/>
</dbReference>
<dbReference type="InterPro" id="IPR025724">
    <property type="entry name" value="GAG-pre-integrase_dom"/>
</dbReference>
<organism evidence="5 6">
    <name type="scientific">Lolium multiflorum</name>
    <name type="common">Italian ryegrass</name>
    <name type="synonym">Lolium perenne subsp. multiflorum</name>
    <dbReference type="NCBI Taxonomy" id="4521"/>
    <lineage>
        <taxon>Eukaryota</taxon>
        <taxon>Viridiplantae</taxon>
        <taxon>Streptophyta</taxon>
        <taxon>Embryophyta</taxon>
        <taxon>Tracheophyta</taxon>
        <taxon>Spermatophyta</taxon>
        <taxon>Magnoliopsida</taxon>
        <taxon>Liliopsida</taxon>
        <taxon>Poales</taxon>
        <taxon>Poaceae</taxon>
        <taxon>BOP clade</taxon>
        <taxon>Pooideae</taxon>
        <taxon>Poodae</taxon>
        <taxon>Poeae</taxon>
        <taxon>Poeae Chloroplast Group 2 (Poeae type)</taxon>
        <taxon>Loliodinae</taxon>
        <taxon>Loliinae</taxon>
        <taxon>Lolium</taxon>
    </lineage>
</organism>
<dbReference type="InterPro" id="IPR036875">
    <property type="entry name" value="Znf_CCHC_sf"/>
</dbReference>
<dbReference type="Pfam" id="PF13976">
    <property type="entry name" value="gag_pre-integrs"/>
    <property type="match status" value="1"/>
</dbReference>
<dbReference type="GO" id="GO:0004190">
    <property type="term" value="F:aspartic-type endopeptidase activity"/>
    <property type="evidence" value="ECO:0007669"/>
    <property type="project" value="UniProtKB-KW"/>
</dbReference>
<keyword evidence="2" id="KW-0479">Metal-binding</keyword>
<comment type="caution">
    <text evidence="5">The sequence shown here is derived from an EMBL/GenBank/DDBJ whole genome shotgun (WGS) entry which is preliminary data.</text>
</comment>
<feature type="compositionally biased region" description="Polar residues" evidence="3">
    <location>
        <begin position="723"/>
        <end position="737"/>
    </location>
</feature>
<keyword evidence="2" id="KW-0863">Zinc-finger</keyword>
<dbReference type="SUPFAM" id="SSF56672">
    <property type="entry name" value="DNA/RNA polymerases"/>
    <property type="match status" value="1"/>
</dbReference>
<dbReference type="Pfam" id="PF07727">
    <property type="entry name" value="RVT_2"/>
    <property type="match status" value="1"/>
</dbReference>
<evidence type="ECO:0000259" key="4">
    <source>
        <dbReference type="PROSITE" id="PS50158"/>
    </source>
</evidence>
<keyword evidence="6" id="KW-1185">Reference proteome</keyword>
<sequence>MGDDLAKALDRLAEILTAKTTEATAVVRSGDGALLAGVSQAEGVQKLELAPNEIKLEGVSNYLSWSRRGRLLLKTKALEGYVLGEVVEPVEKQGAEWKKWSTTDSGILAWLLSSLTPPVAASVEALPTAKEVWEALSQMYSGKGNVMLVSQLEDRLHDLTQGEKSVMTYVGELKQLWADLDHLDPLVLTHTECVVAAKKWIEGKRVLKFLKGLNQDFENRRANLMHETQLPSLEAAIAAIAQEETRLKCNGKGELTQRPAYLVSEWQQTRECFNCGVSGHLVHQCTAPPRRGRGGFRGSRYGRGYYRGGRGRNGGNYYHNSGGPQGGARANMTFTEGGRSVTQNHGSVEGEVKKNEQQGETSFGQFAHFVYTKGNTENVSLAAHKLDSDWVLDSGASRHVTGNSREFEMYNQYPSTYHETIQTADGTAQPVKGVGDVQCSSNIKLSSVLHVPAFPERMTGRKLGDGIRCRGLWYLDREKPKLLGYSVVLAAVQGDKESKAMIHHCRMGHISFDKMSKVCPDVMSRVDMNKLKCDACEDHRPSASKLDPKAVKCIFIGYPPGQQGYKCWNPTERRTFVSMDVTFRESEPFYGEQTDLSILFEGLDHLSQLSDDQEGENTNGTTVTPAENSDATTKGQPSPLVIGSDLISSESEADGAHVTAPQQGAHVTALQQGQEKQLQVYTRRRRENVEQGENAEQGEEDNLVQGSQIQEEEQSAEDRQSAEDSSSSAPLEVNSNITRGSADLPIALRKGTRAATSRPVKKYGFNVHDISNYVSYEALSPSHLAFVASLQLVHIPTDWTVAKQDPKWCAAMREELEALRKNQTWELTTLPDGKKAVGCKWVFTVKQSPEGKIERYKARLVARGYSQTYGIDYDETFAPVAKMNTVRILISCAANFGWPLHQLDVKNAFLHGDLQEEVYMEVPPGMAAAENGGKVCKLKKALYGLKQSPRAWFDRFRRAVCAMGYRQCNGDHTVFYRHSNQRITILAVYVDDIIITGDDEAEILRLKKCLSRVFEVKDLGQLRAWTRSSLLEDAMLILPKSSLSAAMPQQVLICSSLSNARMHDQH</sequence>
<dbReference type="PANTHER" id="PTHR47481">
    <property type="match status" value="1"/>
</dbReference>
<dbReference type="InterPro" id="IPR057670">
    <property type="entry name" value="SH3_retrovirus"/>
</dbReference>
<evidence type="ECO:0000256" key="1">
    <source>
        <dbReference type="ARBA" id="ARBA00022750"/>
    </source>
</evidence>
<dbReference type="Pfam" id="PF25597">
    <property type="entry name" value="SH3_retrovirus"/>
    <property type="match status" value="1"/>
</dbReference>
<protein>
    <recommendedName>
        <fullName evidence="4">CCHC-type domain-containing protein</fullName>
    </recommendedName>
</protein>
<evidence type="ECO:0000313" key="6">
    <source>
        <dbReference type="Proteomes" id="UP001231189"/>
    </source>
</evidence>
<dbReference type="PROSITE" id="PS50158">
    <property type="entry name" value="ZF_CCHC"/>
    <property type="match status" value="1"/>
</dbReference>
<feature type="region of interest" description="Disordered" evidence="3">
    <location>
        <begin position="667"/>
        <end position="737"/>
    </location>
</feature>
<dbReference type="Proteomes" id="UP001231189">
    <property type="component" value="Unassembled WGS sequence"/>
</dbReference>
<evidence type="ECO:0000256" key="3">
    <source>
        <dbReference type="SAM" id="MobiDB-lite"/>
    </source>
</evidence>
<dbReference type="InterPro" id="IPR013103">
    <property type="entry name" value="RVT_2"/>
</dbReference>
<feature type="compositionally biased region" description="Polar residues" evidence="3">
    <location>
        <begin position="616"/>
        <end position="636"/>
    </location>
</feature>
<gene>
    <name evidence="5" type="ORF">QYE76_001007</name>
</gene>
<dbReference type="Pfam" id="PF22936">
    <property type="entry name" value="Pol_BBD"/>
    <property type="match status" value="1"/>
</dbReference>
<dbReference type="PANTHER" id="PTHR47481:SF27">
    <property type="entry name" value="CCHC-TYPE DOMAIN-CONTAINING PROTEIN"/>
    <property type="match status" value="1"/>
</dbReference>
<dbReference type="EMBL" id="JAUUTY010000005">
    <property type="protein sequence ID" value="KAK1626692.1"/>
    <property type="molecule type" value="Genomic_DNA"/>
</dbReference>
<keyword evidence="1" id="KW-0064">Aspartyl protease</keyword>
<feature type="region of interest" description="Disordered" evidence="3">
    <location>
        <begin position="610"/>
        <end position="643"/>
    </location>
</feature>
<evidence type="ECO:0000313" key="5">
    <source>
        <dbReference type="EMBL" id="KAK1626692.1"/>
    </source>
</evidence>